<dbReference type="Gene3D" id="1.10.510.10">
    <property type="entry name" value="Transferase(Phosphotransferase) domain 1"/>
    <property type="match status" value="1"/>
</dbReference>
<dbReference type="EMBL" id="UYWY01022615">
    <property type="protein sequence ID" value="VDM46393.1"/>
    <property type="molecule type" value="Genomic_DNA"/>
</dbReference>
<dbReference type="GO" id="GO:0005524">
    <property type="term" value="F:ATP binding"/>
    <property type="evidence" value="ECO:0007669"/>
    <property type="project" value="InterPro"/>
</dbReference>
<evidence type="ECO:0000313" key="3">
    <source>
        <dbReference type="Proteomes" id="UP000050794"/>
    </source>
</evidence>
<dbReference type="InterPro" id="IPR000719">
    <property type="entry name" value="Prot_kinase_dom"/>
</dbReference>
<sequence length="536" mass="59523">MSASNECTSTYACEDVGPPSTDASLHTIGGAPSLSRKRLAARRLPPIVLVTHPTFCSADSDALAQLTPLSSQESVKGDDADTKRQRLVITASQPGGCVLPEVVDAQSGTPFGSPERDDGTKVCGTWPNINNTIVCGYQLVGAGKEFTAFHKETKLVKICQLIDNEQYQKVLKMRERLNEAHKYWKFDDVDEMREFVLPSETEVCEDEYGRRFMFSPWQHGTLQRKVQAAYCMLSELEVQPLFKQIVRAIAFCHTIGVVVRDLKLRKFIFTDKELTRLRLHDVFDLFVCEDVNNDGVRDRHSCPAYVAPEILIKGPAEYAGRPADVWALGVLLYVLLFGRYPFNDVTPQRLFSRILKARFCIPVGASVSYAARALIYGMLRKEPNERPTAKQLLHMPWISTITETLSKQIKFGMAPFQLLGTGTILQAPVVAELPLNLAPRLQLTSDPLTSLPALNTTLSSSARRLYNREDADDHVVPVASSTCTEEQREPNSEGVGNVLSTASAEQSERLIQEAWRSLAAEGLLATELLSHSSPRL</sequence>
<dbReference type="Pfam" id="PF00069">
    <property type="entry name" value="Pkinase"/>
    <property type="match status" value="1"/>
</dbReference>
<evidence type="ECO:0000313" key="2">
    <source>
        <dbReference type="EMBL" id="VDM46393.1"/>
    </source>
</evidence>
<protein>
    <submittedName>
        <fullName evidence="4">Protein kinase domain-containing protein</fullName>
    </submittedName>
</protein>
<dbReference type="WBParaSite" id="TCNE_0001507201-mRNA-1">
    <property type="protein sequence ID" value="TCNE_0001507201-mRNA-1"/>
    <property type="gene ID" value="TCNE_0001507201"/>
</dbReference>
<accession>A0A183V2V2</accession>
<dbReference type="Proteomes" id="UP000050794">
    <property type="component" value="Unassembled WGS sequence"/>
</dbReference>
<reference evidence="2 3" key="2">
    <citation type="submission" date="2018-11" db="EMBL/GenBank/DDBJ databases">
        <authorList>
            <consortium name="Pathogen Informatics"/>
        </authorList>
    </citation>
    <scope>NUCLEOTIDE SEQUENCE [LARGE SCALE GENOMIC DNA]</scope>
</reference>
<feature type="domain" description="Protein kinase" evidence="1">
    <location>
        <begin position="134"/>
        <end position="398"/>
    </location>
</feature>
<dbReference type="PROSITE" id="PS50011">
    <property type="entry name" value="PROTEIN_KINASE_DOM"/>
    <property type="match status" value="1"/>
</dbReference>
<organism evidence="3 4">
    <name type="scientific">Toxocara canis</name>
    <name type="common">Canine roundworm</name>
    <dbReference type="NCBI Taxonomy" id="6265"/>
    <lineage>
        <taxon>Eukaryota</taxon>
        <taxon>Metazoa</taxon>
        <taxon>Ecdysozoa</taxon>
        <taxon>Nematoda</taxon>
        <taxon>Chromadorea</taxon>
        <taxon>Rhabditida</taxon>
        <taxon>Spirurina</taxon>
        <taxon>Ascaridomorpha</taxon>
        <taxon>Ascaridoidea</taxon>
        <taxon>Toxocaridae</taxon>
        <taxon>Toxocara</taxon>
    </lineage>
</organism>
<name>A0A183V2V2_TOXCA</name>
<dbReference type="InterPro" id="IPR024104">
    <property type="entry name" value="Tribbles/Ser_Thr_kinase_40"/>
</dbReference>
<evidence type="ECO:0000313" key="4">
    <source>
        <dbReference type="WBParaSite" id="TCNE_0001507201-mRNA-1"/>
    </source>
</evidence>
<dbReference type="PANTHER" id="PTHR22961">
    <property type="entry name" value="SER/THR PROTEIN KINASE-TRB"/>
    <property type="match status" value="1"/>
</dbReference>
<reference evidence="4" key="1">
    <citation type="submission" date="2016-06" db="UniProtKB">
        <authorList>
            <consortium name="WormBaseParasite"/>
        </authorList>
    </citation>
    <scope>IDENTIFICATION</scope>
</reference>
<evidence type="ECO:0000259" key="1">
    <source>
        <dbReference type="PROSITE" id="PS50011"/>
    </source>
</evidence>
<dbReference type="SUPFAM" id="SSF56112">
    <property type="entry name" value="Protein kinase-like (PK-like)"/>
    <property type="match status" value="1"/>
</dbReference>
<dbReference type="InterPro" id="IPR011009">
    <property type="entry name" value="Kinase-like_dom_sf"/>
</dbReference>
<dbReference type="PANTHER" id="PTHR22961:SF13">
    <property type="entry name" value="TRIBBLES"/>
    <property type="match status" value="1"/>
</dbReference>
<dbReference type="GO" id="GO:0032436">
    <property type="term" value="P:positive regulation of proteasomal ubiquitin-dependent protein catabolic process"/>
    <property type="evidence" value="ECO:0007669"/>
    <property type="project" value="TreeGrafter"/>
</dbReference>
<keyword evidence="3" id="KW-1185">Reference proteome</keyword>
<dbReference type="SMART" id="SM00220">
    <property type="entry name" value="S_TKc"/>
    <property type="match status" value="1"/>
</dbReference>
<dbReference type="GO" id="GO:0004672">
    <property type="term" value="F:protein kinase activity"/>
    <property type="evidence" value="ECO:0007669"/>
    <property type="project" value="InterPro"/>
</dbReference>
<dbReference type="GO" id="GO:0031434">
    <property type="term" value="F:mitogen-activated protein kinase kinase binding"/>
    <property type="evidence" value="ECO:0007669"/>
    <property type="project" value="TreeGrafter"/>
</dbReference>
<dbReference type="GO" id="GO:0005634">
    <property type="term" value="C:nucleus"/>
    <property type="evidence" value="ECO:0007669"/>
    <property type="project" value="TreeGrafter"/>
</dbReference>
<gene>
    <name evidence="2" type="ORF">TCNE_LOCUS15072</name>
</gene>
<proteinExistence type="predicted"/>
<dbReference type="AlphaFoldDB" id="A0A183V2V2"/>